<comment type="similarity">
    <text evidence="2">Belongs to the EIF-2B alpha/beta/delta subunits family. MtnA subfamily.</text>
</comment>
<proteinExistence type="inferred from homology"/>
<dbReference type="InterPro" id="IPR037171">
    <property type="entry name" value="NagB/RpiA_transferase-like"/>
</dbReference>
<accession>A0A0U3E865</accession>
<feature type="binding site" evidence="2">
    <location>
        <position position="94"/>
    </location>
    <ligand>
        <name>substrate</name>
    </ligand>
</feature>
<name>A0A0U3E865_9CREN</name>
<feature type="binding site" evidence="2">
    <location>
        <position position="202"/>
    </location>
    <ligand>
        <name>substrate</name>
    </ligand>
</feature>
<dbReference type="Gene3D" id="3.40.50.10470">
    <property type="entry name" value="Translation initiation factor eif-2b, domain 2"/>
    <property type="match status" value="1"/>
</dbReference>
<dbReference type="HAMAP" id="MF_01678">
    <property type="entry name" value="Salvage_MtnA"/>
    <property type="match status" value="1"/>
</dbReference>
<dbReference type="InterPro" id="IPR042529">
    <property type="entry name" value="IF_2B-like_C"/>
</dbReference>
<dbReference type="STRING" id="940295.EYM_02405"/>
<comment type="catalytic activity">
    <reaction evidence="2">
        <text>5-(methylsulfanyl)-alpha-D-ribose 1-phosphate = 5-(methylsulfanyl)-D-ribulose 1-phosphate</text>
        <dbReference type="Rhea" id="RHEA:19989"/>
        <dbReference type="ChEBI" id="CHEBI:58533"/>
        <dbReference type="ChEBI" id="CHEBI:58548"/>
        <dbReference type="EC" id="5.3.1.23"/>
    </reaction>
</comment>
<dbReference type="InterPro" id="IPR027363">
    <property type="entry name" value="M1Pi_N"/>
</dbReference>
<dbReference type="RefSeq" id="WP_157058731.1">
    <property type="nucleotide sequence ID" value="NZ_CP006867.1"/>
</dbReference>
<evidence type="ECO:0000313" key="3">
    <source>
        <dbReference type="EMBL" id="ALU11550.1"/>
    </source>
</evidence>
<sequence length="360" mass="40539">MVNLDEIFKPIYFKDGQMFWIDTRYIPWEEIWRHTKDYNRVAQAIKDMEIRGAPAIGVAAAFGMALAAIYSNARNIDELLKDLEKAKEVLSKTRPTAVNLFWALDRVMQAALKASESGDVEKVREVVLNEAYAIQREDIEQNVRMGKIGAELIEDGDVILTHCNTGALATAGYGTALGVIRAAWEQGKRIEVIATETRPVAQGARLTVWELVREGIPAKLISDTMVGYLMSKKKISKVFLGADRILLSGHFANKIGTYQIAVLAHYHKVPFYTVAPTSTIDPKRTLDQLVIEERSPEEVRRCPYPYEKIYVTVPSIDVYNPAFDVTPPELVTGIVTEEGVAYPPYWVSLREIMRKKGYQI</sequence>
<dbReference type="PANTHER" id="PTHR43475:SF1">
    <property type="entry name" value="METHYLTHIORIBOSE-1-PHOSPHATE ISOMERASE"/>
    <property type="match status" value="1"/>
</dbReference>
<dbReference type="Gene3D" id="1.20.120.420">
    <property type="entry name" value="translation initiation factor eif-2b, domain 1"/>
    <property type="match status" value="1"/>
</dbReference>
<protein>
    <recommendedName>
        <fullName evidence="2">Putative methylthioribose-1-phosphate isomerase</fullName>
        <shortName evidence="2">M1Pi</shortName>
        <shortName evidence="2">MTR-1-P isomerase</shortName>
        <ecNumber evidence="2">5.3.1.23</ecNumber>
    </recommendedName>
    <alternativeName>
        <fullName evidence="2">MTNA-like protein</fullName>
        <shortName evidence="2">aMTNA</shortName>
    </alternativeName>
    <alternativeName>
        <fullName evidence="2">S-methyl-5-thioribose-1-phosphate isomerase</fullName>
    </alternativeName>
</protein>
<dbReference type="NCBIfam" id="TIGR00512">
    <property type="entry name" value="salvage_mtnA"/>
    <property type="match status" value="1"/>
</dbReference>
<feature type="binding site" evidence="2">
    <location>
        <begin position="253"/>
        <end position="254"/>
    </location>
    <ligand>
        <name>substrate</name>
    </ligand>
</feature>
<dbReference type="InterPro" id="IPR005251">
    <property type="entry name" value="IF-M1Pi"/>
</dbReference>
<keyword evidence="2" id="KW-0486">Methionine biosynthesis</keyword>
<dbReference type="Pfam" id="PF01008">
    <property type="entry name" value="IF-2B"/>
    <property type="match status" value="1"/>
</dbReference>
<dbReference type="SUPFAM" id="SSF100950">
    <property type="entry name" value="NagB/RpiA/CoA transferase-like"/>
    <property type="match status" value="1"/>
</dbReference>
<dbReference type="InterPro" id="IPR000649">
    <property type="entry name" value="IF-2B-related"/>
</dbReference>
<evidence type="ECO:0000313" key="4">
    <source>
        <dbReference type="Proteomes" id="UP000060778"/>
    </source>
</evidence>
<gene>
    <name evidence="3" type="ORF">EYM_02405</name>
</gene>
<dbReference type="GO" id="GO:0046523">
    <property type="term" value="F:S-methyl-5-thioribose-1-phosphate isomerase activity"/>
    <property type="evidence" value="ECO:0007669"/>
    <property type="project" value="UniProtKB-UniRule"/>
</dbReference>
<dbReference type="GeneID" id="30679880"/>
<evidence type="ECO:0000256" key="2">
    <source>
        <dbReference type="HAMAP-Rule" id="MF_01678"/>
    </source>
</evidence>
<keyword evidence="1 2" id="KW-0413">Isomerase</keyword>
<keyword evidence="4" id="KW-1185">Reference proteome</keyword>
<feature type="active site" description="Proton donor" evidence="2">
    <location>
        <position position="243"/>
    </location>
</feature>
<organism evidence="3 4">
    <name type="scientific">Ignicoccus islandicus DSM 13165</name>
    <dbReference type="NCBI Taxonomy" id="940295"/>
    <lineage>
        <taxon>Archaea</taxon>
        <taxon>Thermoproteota</taxon>
        <taxon>Thermoprotei</taxon>
        <taxon>Desulfurococcales</taxon>
        <taxon>Desulfurococcaceae</taxon>
        <taxon>Ignicoccus</taxon>
    </lineage>
</organism>
<keyword evidence="2" id="KW-0028">Amino-acid biosynthesis</keyword>
<dbReference type="GO" id="GO:0019509">
    <property type="term" value="P:L-methionine salvage from methylthioadenosine"/>
    <property type="evidence" value="ECO:0007669"/>
    <property type="project" value="UniProtKB-UniRule"/>
</dbReference>
<dbReference type="AlphaFoldDB" id="A0A0U3E865"/>
<dbReference type="FunFam" id="3.40.50.10470:FF:000006">
    <property type="entry name" value="Methylthioribose-1-phosphate isomerase"/>
    <property type="match status" value="1"/>
</dbReference>
<dbReference type="EC" id="5.3.1.23" evidence="2"/>
<evidence type="ECO:0000256" key="1">
    <source>
        <dbReference type="ARBA" id="ARBA00023235"/>
    </source>
</evidence>
<reference evidence="3 4" key="1">
    <citation type="submission" date="2013-11" db="EMBL/GenBank/DDBJ databases">
        <title>Comparative genomics of Ignicoccus.</title>
        <authorList>
            <person name="Podar M."/>
        </authorList>
    </citation>
    <scope>NUCLEOTIDE SEQUENCE [LARGE SCALE GENOMIC DNA]</scope>
    <source>
        <strain evidence="3 4">DSM 13165</strain>
    </source>
</reference>
<dbReference type="KEGG" id="iis:EYM_02405"/>
<dbReference type="FunFam" id="1.20.120.420:FF:000003">
    <property type="entry name" value="Methylthioribose-1-phosphate isomerase"/>
    <property type="match status" value="1"/>
</dbReference>
<feature type="site" description="Transition state stabilizer" evidence="2">
    <location>
        <position position="163"/>
    </location>
</feature>
<dbReference type="InterPro" id="IPR011559">
    <property type="entry name" value="Initiation_fac_2B_a/b/d"/>
</dbReference>
<comment type="function">
    <text evidence="2">Catalyzes the interconversion of methylthioribose-1-phosphate (MTR-1-P) into methylthioribulose-1-phosphate (MTRu-1-P).</text>
</comment>
<dbReference type="Proteomes" id="UP000060778">
    <property type="component" value="Chromosome"/>
</dbReference>
<dbReference type="NCBIfam" id="NF004326">
    <property type="entry name" value="PRK05720.1"/>
    <property type="match status" value="1"/>
</dbReference>
<dbReference type="EMBL" id="CP006867">
    <property type="protein sequence ID" value="ALU11550.1"/>
    <property type="molecule type" value="Genomic_DNA"/>
</dbReference>
<dbReference type="NCBIfam" id="TIGR00524">
    <property type="entry name" value="eIF-2B_rel"/>
    <property type="match status" value="1"/>
</dbReference>
<dbReference type="PANTHER" id="PTHR43475">
    <property type="entry name" value="METHYLTHIORIBOSE-1-PHOSPHATE ISOMERASE"/>
    <property type="match status" value="1"/>
</dbReference>
<feature type="binding site" evidence="2">
    <location>
        <begin position="51"/>
        <end position="53"/>
    </location>
    <ligand>
        <name>substrate</name>
    </ligand>
</feature>
<dbReference type="PATRIC" id="fig|940295.4.peg.469"/>